<dbReference type="RefSeq" id="WP_006077294.1">
    <property type="nucleotide sequence ID" value="NZ_AOMD01000018.1"/>
</dbReference>
<dbReference type="PANTHER" id="PTHR44086">
    <property type="entry name" value="THIOSULFATE SULFURTRANSFERASE RDL2, MITOCHONDRIAL-RELATED"/>
    <property type="match status" value="1"/>
</dbReference>
<gene>
    <name evidence="2" type="ORF">C449_07180</name>
</gene>
<dbReference type="Pfam" id="PF00581">
    <property type="entry name" value="Rhodanese"/>
    <property type="match status" value="1"/>
</dbReference>
<dbReference type="InterPro" id="IPR036873">
    <property type="entry name" value="Rhodanese-like_dom_sf"/>
</dbReference>
<dbReference type="PATRIC" id="fig|1227455.4.peg.1466"/>
<evidence type="ECO:0000313" key="3">
    <source>
        <dbReference type="Proteomes" id="UP000011669"/>
    </source>
</evidence>
<proteinExistence type="predicted"/>
<organism evidence="2 3">
    <name type="scientific">Halococcus saccharolyticus DSM 5350</name>
    <dbReference type="NCBI Taxonomy" id="1227455"/>
    <lineage>
        <taxon>Archaea</taxon>
        <taxon>Methanobacteriati</taxon>
        <taxon>Methanobacteriota</taxon>
        <taxon>Stenosarchaea group</taxon>
        <taxon>Halobacteria</taxon>
        <taxon>Halobacteriales</taxon>
        <taxon>Halococcaceae</taxon>
        <taxon>Halococcus</taxon>
    </lineage>
</organism>
<dbReference type="InterPro" id="IPR001763">
    <property type="entry name" value="Rhodanese-like_dom"/>
</dbReference>
<dbReference type="Proteomes" id="UP000011669">
    <property type="component" value="Unassembled WGS sequence"/>
</dbReference>
<dbReference type="EMBL" id="AOMD01000018">
    <property type="protein sequence ID" value="EMA45389.1"/>
    <property type="molecule type" value="Genomic_DNA"/>
</dbReference>
<dbReference type="GO" id="GO:0004792">
    <property type="term" value="F:thiosulfate-cyanide sulfurtransferase activity"/>
    <property type="evidence" value="ECO:0007669"/>
    <property type="project" value="TreeGrafter"/>
</dbReference>
<dbReference type="STRING" id="1227455.C449_07180"/>
<dbReference type="PANTHER" id="PTHR44086:SF13">
    <property type="entry name" value="THIOSULFATE SULFURTRANSFERASE PSPE"/>
    <property type="match status" value="1"/>
</dbReference>
<dbReference type="AlphaFoldDB" id="M0MKX0"/>
<sequence>MYDESQQASEELQLTKGYEELVAEAAAEVTTLPIETAIDRLDHEVVFVDVRDGPELDAKGRVPGAIHASRGMLEFHIDPESPYHIEEFASGSEFLFYCAVGGRSALAVQTAQEMGLSAVANVEGGFEAWTEAGGPTEMAA</sequence>
<keyword evidence="3" id="KW-1185">Reference proteome</keyword>
<dbReference type="CDD" id="cd01447">
    <property type="entry name" value="Polysulfide_ST"/>
    <property type="match status" value="1"/>
</dbReference>
<evidence type="ECO:0000313" key="2">
    <source>
        <dbReference type="EMBL" id="EMA45389.1"/>
    </source>
</evidence>
<dbReference type="OrthoDB" id="135517at2157"/>
<dbReference type="Gene3D" id="3.40.250.10">
    <property type="entry name" value="Rhodanese-like domain"/>
    <property type="match status" value="1"/>
</dbReference>
<accession>M0MKX0</accession>
<name>M0MKX0_9EURY</name>
<evidence type="ECO:0000259" key="1">
    <source>
        <dbReference type="PROSITE" id="PS50206"/>
    </source>
</evidence>
<dbReference type="InParanoid" id="M0MKX0"/>
<dbReference type="PROSITE" id="PS50206">
    <property type="entry name" value="RHODANESE_3"/>
    <property type="match status" value="1"/>
</dbReference>
<protein>
    <submittedName>
        <fullName evidence="2">Rhodanese domain-containing protein</fullName>
    </submittedName>
</protein>
<reference evidence="2 3" key="1">
    <citation type="journal article" date="2014" name="PLoS Genet.">
        <title>Phylogenetically driven sequencing of extremely halophilic archaea reveals strategies for static and dynamic osmo-response.</title>
        <authorList>
            <person name="Becker E.A."/>
            <person name="Seitzer P.M."/>
            <person name="Tritt A."/>
            <person name="Larsen D."/>
            <person name="Krusor M."/>
            <person name="Yao A.I."/>
            <person name="Wu D."/>
            <person name="Madern D."/>
            <person name="Eisen J.A."/>
            <person name="Darling A.E."/>
            <person name="Facciotti M.T."/>
        </authorList>
    </citation>
    <scope>NUCLEOTIDE SEQUENCE [LARGE SCALE GENOMIC DNA]</scope>
    <source>
        <strain evidence="2 3">DSM 5350</strain>
    </source>
</reference>
<feature type="domain" description="Rhodanese" evidence="1">
    <location>
        <begin position="41"/>
        <end position="138"/>
    </location>
</feature>
<comment type="caution">
    <text evidence="2">The sequence shown here is derived from an EMBL/GenBank/DDBJ whole genome shotgun (WGS) entry which is preliminary data.</text>
</comment>
<dbReference type="SUPFAM" id="SSF52821">
    <property type="entry name" value="Rhodanese/Cell cycle control phosphatase"/>
    <property type="match status" value="1"/>
</dbReference>
<dbReference type="SMART" id="SM00450">
    <property type="entry name" value="RHOD"/>
    <property type="match status" value="1"/>
</dbReference>